<dbReference type="InterPro" id="IPR001296">
    <property type="entry name" value="Glyco_trans_1"/>
</dbReference>
<dbReference type="OrthoDB" id="132546at2157"/>
<keyword evidence="6" id="KW-1185">Reference proteome</keyword>
<dbReference type="AlphaFoldDB" id="A0A172WG63"/>
<proteinExistence type="predicted"/>
<dbReference type="SUPFAM" id="SSF53756">
    <property type="entry name" value="UDP-Glycosyltransferase/glycogen phosphorylase"/>
    <property type="match status" value="1"/>
</dbReference>
<evidence type="ECO:0000313" key="5">
    <source>
        <dbReference type="EMBL" id="ANF22355.1"/>
    </source>
</evidence>
<dbReference type="Pfam" id="PF13579">
    <property type="entry name" value="Glyco_trans_4_4"/>
    <property type="match status" value="1"/>
</dbReference>
<evidence type="ECO:0000259" key="3">
    <source>
        <dbReference type="Pfam" id="PF00534"/>
    </source>
</evidence>
<evidence type="ECO:0008006" key="7">
    <source>
        <dbReference type="Google" id="ProtNLM"/>
    </source>
</evidence>
<dbReference type="EMBL" id="CP015520">
    <property type="protein sequence ID" value="ANF22355.1"/>
    <property type="molecule type" value="Genomic_DNA"/>
</dbReference>
<keyword evidence="1" id="KW-0328">Glycosyltransferase</keyword>
<evidence type="ECO:0000259" key="4">
    <source>
        <dbReference type="Pfam" id="PF13579"/>
    </source>
</evidence>
<dbReference type="KEGG" id="tpie:A7C91_03565"/>
<dbReference type="GO" id="GO:0016757">
    <property type="term" value="F:glycosyltransferase activity"/>
    <property type="evidence" value="ECO:0007669"/>
    <property type="project" value="UniProtKB-KW"/>
</dbReference>
<protein>
    <recommendedName>
        <fullName evidence="7">Glycosyltransferase subfamily 4-like N-terminal domain-containing protein</fullName>
    </recommendedName>
</protein>
<organism evidence="5 6">
    <name type="scientific">Thermococcus piezophilus</name>
    <dbReference type="NCBI Taxonomy" id="1712654"/>
    <lineage>
        <taxon>Archaea</taxon>
        <taxon>Methanobacteriati</taxon>
        <taxon>Methanobacteriota</taxon>
        <taxon>Thermococci</taxon>
        <taxon>Thermococcales</taxon>
        <taxon>Thermococcaceae</taxon>
        <taxon>Thermococcus</taxon>
    </lineage>
</organism>
<dbReference type="STRING" id="1712654.A7C91_03565"/>
<dbReference type="Gene3D" id="3.40.50.2000">
    <property type="entry name" value="Glycogen Phosphorylase B"/>
    <property type="match status" value="2"/>
</dbReference>
<accession>A0A172WG63</accession>
<dbReference type="GeneID" id="28495241"/>
<gene>
    <name evidence="5" type="ORF">A7C91_03565</name>
</gene>
<dbReference type="InterPro" id="IPR028098">
    <property type="entry name" value="Glyco_trans_4-like_N"/>
</dbReference>
<feature type="domain" description="Glycosyl transferase family 1" evidence="3">
    <location>
        <begin position="211"/>
        <end position="349"/>
    </location>
</feature>
<evidence type="ECO:0000256" key="2">
    <source>
        <dbReference type="ARBA" id="ARBA00022679"/>
    </source>
</evidence>
<dbReference type="PANTHER" id="PTHR12526:SF629">
    <property type="entry name" value="TEICHURONIC ACID BIOSYNTHESIS GLYCOSYLTRANSFERASE TUAH-RELATED"/>
    <property type="match status" value="1"/>
</dbReference>
<dbReference type="RefSeq" id="WP_068664970.1">
    <property type="nucleotide sequence ID" value="NZ_CP015520.1"/>
</dbReference>
<name>A0A172WG63_9EURY</name>
<dbReference type="Proteomes" id="UP000076969">
    <property type="component" value="Chromosome"/>
</dbReference>
<keyword evidence="2" id="KW-0808">Transferase</keyword>
<evidence type="ECO:0000256" key="1">
    <source>
        <dbReference type="ARBA" id="ARBA00022676"/>
    </source>
</evidence>
<dbReference type="PANTHER" id="PTHR12526">
    <property type="entry name" value="GLYCOSYLTRANSFERASE"/>
    <property type="match status" value="1"/>
</dbReference>
<sequence length="383" mass="44772">MERRVLMILNNGYINDPRVTAEAESLVRHGYKVRVIAWDRKRQYSSHDIINGVEVIRIRIPYLLDKILPFEILKLPIWQTLAYKKALDIYKNWKFKIIHVHDCPDLLIGVKLKQKIKGILIYDSHEVWNYMVFTNKFPEFIGEVLWRERSMLKSVDVLITVGRGYKKYFLRYVDDVKIIMNAKHPVSSWKRPKIFPLVIVYIGGFNNFRCIKELARSLCKIKYPVVAIIAGPEYADYKVLFERTKECGVKYIGYVPKSQVISLTLNSSVVYYVFNPKSPLYQIGMPNKLFEAITTGRASIAGKNTDSGRFVEEYKIGIVVTCAEEEIKRALEYLIENPKYIVKFGKRAYSIGRKYNWELEEQKLLKIYDLLNTRANNINGDSR</sequence>
<reference evidence="6" key="1">
    <citation type="journal article" date="2016" name="Syst. Appl. Microbiol.">
        <title>Thermococcus piezophilus sp. nov., a novel hyperthermophilic and piezophilic archaeon with a broad pressure range for growth, isolated from a deepest hydrothermal vent at the Mid-Cayman Rise.</title>
        <authorList>
            <person name="Dalmasso C."/>
            <person name="Oger P."/>
            <person name="Selva G."/>
            <person name="Courtine D."/>
            <person name="L'Haridon S."/>
            <person name="Garlaschelli A."/>
            <person name="Roussel E."/>
            <person name="Miyazaki J."/>
            <person name="Reveillaud J."/>
            <person name="Jebbar M."/>
            <person name="Takai K."/>
            <person name="Maignien L."/>
            <person name="Alain K."/>
        </authorList>
    </citation>
    <scope>NUCLEOTIDE SEQUENCE [LARGE SCALE GENOMIC DNA]</scope>
    <source>
        <strain evidence="6">CDGS</strain>
    </source>
</reference>
<feature type="domain" description="Glycosyltransferase subfamily 4-like N-terminal" evidence="4">
    <location>
        <begin position="18"/>
        <end position="172"/>
    </location>
</feature>
<dbReference type="Pfam" id="PF00534">
    <property type="entry name" value="Glycos_transf_1"/>
    <property type="match status" value="1"/>
</dbReference>
<evidence type="ECO:0000313" key="6">
    <source>
        <dbReference type="Proteomes" id="UP000076969"/>
    </source>
</evidence>